<keyword evidence="6" id="KW-1185">Reference proteome</keyword>
<dbReference type="EMBL" id="CP093349">
    <property type="protein sequence ID" value="WOH09106.1"/>
    <property type="molecule type" value="Genomic_DNA"/>
</dbReference>
<evidence type="ECO:0000259" key="4">
    <source>
        <dbReference type="PROSITE" id="PS51294"/>
    </source>
</evidence>
<protein>
    <recommendedName>
        <fullName evidence="7">Myb-like domain-containing protein</fullName>
    </recommendedName>
</protein>
<dbReference type="GO" id="GO:0005634">
    <property type="term" value="C:nucleus"/>
    <property type="evidence" value="ECO:0007669"/>
    <property type="project" value="UniProtKB-SubCell"/>
</dbReference>
<sequence>MLLKKFDKNIFYRETVHHRSEVHAAPGTSRGVEIVDNDDLSDASPNNNYGCLSTPEVAKLQENLRSSTLELQKKVKDPLPEALAMAKNVVPKLDCNNNLENEGRNAAKASLMERNKTACTYEWDESSDVSADESRPHLSSHKTRLVTLEKHKNPKPLRRKRKFWSNLEEDTLRAGVQKYGIGNWKLNLDMYRDILNERTDGDLKDKWRNMTA</sequence>
<dbReference type="Pfam" id="PF00249">
    <property type="entry name" value="Myb_DNA-binding"/>
    <property type="match status" value="1"/>
</dbReference>
<dbReference type="PROSITE" id="PS50090">
    <property type="entry name" value="MYB_LIKE"/>
    <property type="match status" value="1"/>
</dbReference>
<dbReference type="CDD" id="cd11660">
    <property type="entry name" value="SANT_TRF"/>
    <property type="match status" value="1"/>
</dbReference>
<evidence type="ECO:0000313" key="5">
    <source>
        <dbReference type="EMBL" id="WOH09106.1"/>
    </source>
</evidence>
<proteinExistence type="predicted"/>
<feature type="domain" description="Myb-like" evidence="3">
    <location>
        <begin position="156"/>
        <end position="211"/>
    </location>
</feature>
<evidence type="ECO:0000256" key="1">
    <source>
        <dbReference type="ARBA" id="ARBA00004123"/>
    </source>
</evidence>
<reference evidence="5" key="2">
    <citation type="submission" date="2022-03" db="EMBL/GenBank/DDBJ databases">
        <title>Draft title - Genomic analysis of global carrot germplasm unveils the trajectory of domestication and the origin of high carotenoid orange carrot.</title>
        <authorList>
            <person name="Iorizzo M."/>
            <person name="Ellison S."/>
            <person name="Senalik D."/>
            <person name="Macko-Podgorni A."/>
            <person name="Grzebelus D."/>
            <person name="Bostan H."/>
            <person name="Rolling W."/>
            <person name="Curaba J."/>
            <person name="Simon P."/>
        </authorList>
    </citation>
    <scope>NUCLEOTIDE SEQUENCE</scope>
    <source>
        <tissue evidence="5">Leaf</tissue>
    </source>
</reference>
<comment type="subcellular location">
    <subcellularLocation>
        <location evidence="1">Nucleus</location>
    </subcellularLocation>
</comment>
<evidence type="ECO:0000256" key="2">
    <source>
        <dbReference type="ARBA" id="ARBA00023242"/>
    </source>
</evidence>
<evidence type="ECO:0000313" key="6">
    <source>
        <dbReference type="Proteomes" id="UP000077755"/>
    </source>
</evidence>
<keyword evidence="2" id="KW-0539">Nucleus</keyword>
<dbReference type="PANTHER" id="PTHR46993:SF6">
    <property type="entry name" value="MYB TRANSCRIPTION FACTOR"/>
    <property type="match status" value="1"/>
</dbReference>
<dbReference type="InterPro" id="IPR009057">
    <property type="entry name" value="Homeodomain-like_sf"/>
</dbReference>
<dbReference type="SUPFAM" id="SSF46689">
    <property type="entry name" value="Homeodomain-like"/>
    <property type="match status" value="1"/>
</dbReference>
<organism evidence="5 6">
    <name type="scientific">Daucus carota subsp. sativus</name>
    <name type="common">Carrot</name>
    <dbReference type="NCBI Taxonomy" id="79200"/>
    <lineage>
        <taxon>Eukaryota</taxon>
        <taxon>Viridiplantae</taxon>
        <taxon>Streptophyta</taxon>
        <taxon>Embryophyta</taxon>
        <taxon>Tracheophyta</taxon>
        <taxon>Spermatophyta</taxon>
        <taxon>Magnoliopsida</taxon>
        <taxon>eudicotyledons</taxon>
        <taxon>Gunneridae</taxon>
        <taxon>Pentapetalae</taxon>
        <taxon>asterids</taxon>
        <taxon>campanulids</taxon>
        <taxon>Apiales</taxon>
        <taxon>Apiaceae</taxon>
        <taxon>Apioideae</taxon>
        <taxon>Scandiceae</taxon>
        <taxon>Daucinae</taxon>
        <taxon>Daucus</taxon>
        <taxon>Daucus sect. Daucus</taxon>
    </lineage>
</organism>
<feature type="domain" description="HTH myb-type" evidence="4">
    <location>
        <begin position="158"/>
        <end position="212"/>
    </location>
</feature>
<dbReference type="Gene3D" id="1.10.246.220">
    <property type="match status" value="1"/>
</dbReference>
<dbReference type="Proteomes" id="UP000077755">
    <property type="component" value="Chromosome 7"/>
</dbReference>
<dbReference type="AlphaFoldDB" id="A0AAF0XMB8"/>
<gene>
    <name evidence="5" type="ORF">DCAR_0728561</name>
</gene>
<evidence type="ECO:0000259" key="3">
    <source>
        <dbReference type="PROSITE" id="PS50090"/>
    </source>
</evidence>
<accession>A0AAF0XMB8</accession>
<evidence type="ECO:0008006" key="7">
    <source>
        <dbReference type="Google" id="ProtNLM"/>
    </source>
</evidence>
<dbReference type="PROSITE" id="PS51294">
    <property type="entry name" value="HTH_MYB"/>
    <property type="match status" value="1"/>
</dbReference>
<reference evidence="5" key="1">
    <citation type="journal article" date="2016" name="Nat. Genet.">
        <title>A high-quality carrot genome assembly provides new insights into carotenoid accumulation and asterid genome evolution.</title>
        <authorList>
            <person name="Iorizzo M."/>
            <person name="Ellison S."/>
            <person name="Senalik D."/>
            <person name="Zeng P."/>
            <person name="Satapoomin P."/>
            <person name="Huang J."/>
            <person name="Bowman M."/>
            <person name="Iovene M."/>
            <person name="Sanseverino W."/>
            <person name="Cavagnaro P."/>
            <person name="Yildiz M."/>
            <person name="Macko-Podgorni A."/>
            <person name="Moranska E."/>
            <person name="Grzebelus E."/>
            <person name="Grzebelus D."/>
            <person name="Ashrafi H."/>
            <person name="Zheng Z."/>
            <person name="Cheng S."/>
            <person name="Spooner D."/>
            <person name="Van Deynze A."/>
            <person name="Simon P."/>
        </authorList>
    </citation>
    <scope>NUCLEOTIDE SEQUENCE</scope>
    <source>
        <tissue evidence="5">Leaf</tissue>
    </source>
</reference>
<dbReference type="InterPro" id="IPR017930">
    <property type="entry name" value="Myb_dom"/>
</dbReference>
<name>A0AAF0XMB8_DAUCS</name>
<dbReference type="PANTHER" id="PTHR46993">
    <property type="entry name" value="MYB TRANSCRIPTION FACTOR"/>
    <property type="match status" value="1"/>
</dbReference>
<dbReference type="InterPro" id="IPR001005">
    <property type="entry name" value="SANT/Myb"/>
</dbReference>